<dbReference type="AlphaFoldDB" id="A0A060T433"/>
<dbReference type="PROSITE" id="PS50888">
    <property type="entry name" value="BHLH"/>
    <property type="match status" value="1"/>
</dbReference>
<feature type="domain" description="BHLH" evidence="3">
    <location>
        <begin position="230"/>
        <end position="299"/>
    </location>
</feature>
<dbReference type="InterPro" id="IPR036638">
    <property type="entry name" value="HLH_DNA-bd_sf"/>
</dbReference>
<evidence type="ECO:0000256" key="1">
    <source>
        <dbReference type="SAM" id="Coils"/>
    </source>
</evidence>
<evidence type="ECO:0000313" key="4">
    <source>
        <dbReference type="EMBL" id="CDP33956.1"/>
    </source>
</evidence>
<dbReference type="InterPro" id="IPR019006">
    <property type="entry name" value="Sre1_C"/>
</dbReference>
<dbReference type="Pfam" id="PF09427">
    <property type="entry name" value="DUF2014"/>
    <property type="match status" value="1"/>
</dbReference>
<feature type="region of interest" description="Disordered" evidence="2">
    <location>
        <begin position="178"/>
        <end position="235"/>
    </location>
</feature>
<name>A0A060T433_BLAAD</name>
<feature type="compositionally biased region" description="Polar residues" evidence="2">
    <location>
        <begin position="91"/>
        <end position="115"/>
    </location>
</feature>
<dbReference type="InterPro" id="IPR011598">
    <property type="entry name" value="bHLH_dom"/>
</dbReference>
<dbReference type="GO" id="GO:0045944">
    <property type="term" value="P:positive regulation of transcription by RNA polymerase II"/>
    <property type="evidence" value="ECO:0007669"/>
    <property type="project" value="InterPro"/>
</dbReference>
<proteinExistence type="predicted"/>
<evidence type="ECO:0000256" key="2">
    <source>
        <dbReference type="SAM" id="MobiDB-lite"/>
    </source>
</evidence>
<sequence>MDSFYCPSSAYDPSSAFDFLEDLDAAGSSQNAWRNHELDLDGYDGGAEWSLFNPVDDAKGSPPLGPDSMPVKLEPLEVTDSNNSDLFLTLQNSQSNSDVTPVSSTPGSTHSSFNSDPEYMVHHRERQPSSNSNMTGNNYEDATFPLTPPYLNANQVDLAMPAGAGGAAANAVPVVTTHTSSSPMSSVKKEIVSPPSATVSATASSGRPRLNRNSSTVSTASASKISKPKKEKTSHNMIEKRYRTNINEKILALRDCVPSLRCVVSGSQQQEVDLEGLTPASKLNKATVLTKATEYILHLQNRNEQLTKELEDLKRAVGAGAAPPVQYANTNMPGSGGNAGVPRHANNNGFGQKMVMGAMAGFMGAGVMTGDDNNRGLAAVPGLSTVCHRAGIDPAVVSNVVRLSLVAAAAMYVIVPMVASLASPKSTKKLRTQQQVGSKSATSQTSQLRAQVWEVTSKTMALPQEQSSKSGVMAWIRAYLTVLVYFVCSKVFTVSVVSKSTQESWARAIDSQLCGGDKTINRSKLLLTLISSYSLPRNANNLARRAVHVKVLTHSTILDKMGTKLAMRYWKQAAHAKGADEVPKHLRTAFEHCEMFCDKDTMDRVEGFAYGLRRPTTEFTPYGDDVGLQSVPRDGDIRAAAEAVGAWYACKLLHQVLIGVLEDSKVDYQRLHLAQDLVSLHSVVGRRVAVVRAMLVGAQDANHIKRAADRLQQDFGQSSEYAEVTPVALDCRMAMYCSFILHYLARGQRQMASQMCRKLSAQHYKSDIGLLGFVAAWLISTQAQDRLDHADAVTTQSLEALVHRARLWIGRTEASGQLTGLSLARQRQLVGQCLKLSAQYSGYNLDEGYYSH</sequence>
<dbReference type="PhylomeDB" id="A0A060T433"/>
<dbReference type="GO" id="GO:0046983">
    <property type="term" value="F:protein dimerization activity"/>
    <property type="evidence" value="ECO:0007669"/>
    <property type="project" value="InterPro"/>
</dbReference>
<dbReference type="PANTHER" id="PTHR47336">
    <property type="entry name" value="TRANSCRIPTION FACTOR HMS1-RELATED"/>
    <property type="match status" value="1"/>
</dbReference>
<feature type="coiled-coil region" evidence="1">
    <location>
        <begin position="289"/>
        <end position="316"/>
    </location>
</feature>
<feature type="compositionally biased region" description="Polar residues" evidence="2">
    <location>
        <begin position="211"/>
        <end position="224"/>
    </location>
</feature>
<dbReference type="GO" id="GO:0032933">
    <property type="term" value="P:SREBP signaling pathway"/>
    <property type="evidence" value="ECO:0007669"/>
    <property type="project" value="InterPro"/>
</dbReference>
<gene>
    <name evidence="4" type="ORF">GNLVRS02_ARAD1C01452g</name>
</gene>
<reference evidence="4" key="1">
    <citation type="submission" date="2014-02" db="EMBL/GenBank/DDBJ databases">
        <authorList>
            <person name="Genoscope - CEA"/>
        </authorList>
    </citation>
    <scope>NUCLEOTIDE SEQUENCE</scope>
    <source>
        <strain evidence="4">LS3</strain>
    </source>
</reference>
<organism evidence="4">
    <name type="scientific">Blastobotrys adeninivorans</name>
    <name type="common">Yeast</name>
    <name type="synonym">Arxula adeninivorans</name>
    <dbReference type="NCBI Taxonomy" id="409370"/>
    <lineage>
        <taxon>Eukaryota</taxon>
        <taxon>Fungi</taxon>
        <taxon>Dikarya</taxon>
        <taxon>Ascomycota</taxon>
        <taxon>Saccharomycotina</taxon>
        <taxon>Dipodascomycetes</taxon>
        <taxon>Dipodascales</taxon>
        <taxon>Trichomonascaceae</taxon>
        <taxon>Blastobotrys</taxon>
    </lineage>
</organism>
<feature type="compositionally biased region" description="Low complexity" evidence="2">
    <location>
        <begin position="192"/>
        <end position="205"/>
    </location>
</feature>
<dbReference type="Pfam" id="PF00010">
    <property type="entry name" value="HLH"/>
    <property type="match status" value="1"/>
</dbReference>
<dbReference type="SMART" id="SM00353">
    <property type="entry name" value="HLH"/>
    <property type="match status" value="1"/>
</dbReference>
<feature type="region of interest" description="Disordered" evidence="2">
    <location>
        <begin position="91"/>
        <end position="116"/>
    </location>
</feature>
<reference evidence="4" key="2">
    <citation type="submission" date="2014-06" db="EMBL/GenBank/DDBJ databases">
        <title>The complete genome of Blastobotrys (Arxula) adeninivorans LS3 - a yeast of biotechnological interest.</title>
        <authorList>
            <person name="Kunze G."/>
            <person name="Gaillardin C."/>
            <person name="Czernicka M."/>
            <person name="Durrens P."/>
            <person name="Martin T."/>
            <person name="Boer E."/>
            <person name="Gabaldon T."/>
            <person name="Cruz J."/>
            <person name="Talla E."/>
            <person name="Marck C."/>
            <person name="Goffeau A."/>
            <person name="Barbe V."/>
            <person name="Baret P."/>
            <person name="Baronian K."/>
            <person name="Beier S."/>
            <person name="Bleykasten C."/>
            <person name="Bode R."/>
            <person name="Casaregola S."/>
            <person name="Despons L."/>
            <person name="Fairhead C."/>
            <person name="Giersberg M."/>
            <person name="Gierski P."/>
            <person name="Hahnel U."/>
            <person name="Hartmann A."/>
            <person name="Jankowska D."/>
            <person name="Jubin C."/>
            <person name="Jung P."/>
            <person name="Lafontaine I."/>
            <person name="Leh-Louis V."/>
            <person name="Lemaire M."/>
            <person name="Marcet-Houben M."/>
            <person name="Mascher M."/>
            <person name="Morel G."/>
            <person name="Richard G.-F."/>
            <person name="Riechen J."/>
            <person name="Sacerdot C."/>
            <person name="Sarkar A."/>
            <person name="Savel G."/>
            <person name="Schacherer J."/>
            <person name="Sherman D."/>
            <person name="Straub M.-L."/>
            <person name="Stein N."/>
            <person name="Thierry A."/>
            <person name="Trautwein-Schult A."/>
            <person name="Westhof E."/>
            <person name="Worch S."/>
            <person name="Dujon B."/>
            <person name="Souciet J.-L."/>
            <person name="Wincker P."/>
            <person name="Scholz U."/>
            <person name="Neuveglise N."/>
        </authorList>
    </citation>
    <scope>NUCLEOTIDE SEQUENCE</scope>
    <source>
        <strain evidence="4">LS3</strain>
    </source>
</reference>
<evidence type="ECO:0000259" key="3">
    <source>
        <dbReference type="PROSITE" id="PS50888"/>
    </source>
</evidence>
<dbReference type="InterPro" id="IPR052099">
    <property type="entry name" value="Regulatory_TF_Diverse"/>
</dbReference>
<dbReference type="Gene3D" id="4.10.280.10">
    <property type="entry name" value="Helix-loop-helix DNA-binding domain"/>
    <property type="match status" value="1"/>
</dbReference>
<dbReference type="SUPFAM" id="SSF47459">
    <property type="entry name" value="HLH, helix-loop-helix DNA-binding domain"/>
    <property type="match status" value="1"/>
</dbReference>
<protein>
    <submittedName>
        <fullName evidence="4">ARAD1C01452p</fullName>
    </submittedName>
</protein>
<dbReference type="PANTHER" id="PTHR47336:SF2">
    <property type="entry name" value="TRANSCRIPTION FACTOR HMS1-RELATED"/>
    <property type="match status" value="1"/>
</dbReference>
<accession>A0A060T433</accession>
<dbReference type="EMBL" id="HG937693">
    <property type="protein sequence ID" value="CDP33956.1"/>
    <property type="molecule type" value="Genomic_DNA"/>
</dbReference>
<keyword evidence="1" id="KW-0175">Coiled coil</keyword>